<evidence type="ECO:0000259" key="2">
    <source>
        <dbReference type="Pfam" id="PF20209"/>
    </source>
</evidence>
<reference evidence="3" key="1">
    <citation type="submission" date="2022-07" db="EMBL/GenBank/DDBJ databases">
        <title>Genome Sequence of Physisporinus lineatus.</title>
        <authorList>
            <person name="Buettner E."/>
        </authorList>
    </citation>
    <scope>NUCLEOTIDE SEQUENCE</scope>
    <source>
        <strain evidence="3">VT162</strain>
    </source>
</reference>
<name>A0AAD5YBR0_9APHY</name>
<dbReference type="InterPro" id="IPR025476">
    <property type="entry name" value="Helitron_helicase-like"/>
</dbReference>
<proteinExistence type="predicted"/>
<dbReference type="EMBL" id="JANAWD010001593">
    <property type="protein sequence ID" value="KAJ3473050.1"/>
    <property type="molecule type" value="Genomic_DNA"/>
</dbReference>
<feature type="domain" description="Helitron helicase-like" evidence="1">
    <location>
        <begin position="289"/>
        <end position="510"/>
    </location>
</feature>
<keyword evidence="4" id="KW-1185">Reference proteome</keyword>
<protein>
    <recommendedName>
        <fullName evidence="5">Helitron helicase-like domain-containing protein</fullName>
    </recommendedName>
</protein>
<evidence type="ECO:0000259" key="1">
    <source>
        <dbReference type="Pfam" id="PF14214"/>
    </source>
</evidence>
<accession>A0AAD5YBR0</accession>
<dbReference type="Pfam" id="PF14214">
    <property type="entry name" value="Helitron_like_N"/>
    <property type="match status" value="1"/>
</dbReference>
<comment type="caution">
    <text evidence="3">The sequence shown here is derived from an EMBL/GenBank/DDBJ whole genome shotgun (WGS) entry which is preliminary data.</text>
</comment>
<dbReference type="Proteomes" id="UP001212997">
    <property type="component" value="Unassembled WGS sequence"/>
</dbReference>
<gene>
    <name evidence="3" type="ORF">NLI96_g13157</name>
</gene>
<evidence type="ECO:0008006" key="5">
    <source>
        <dbReference type="Google" id="ProtNLM"/>
    </source>
</evidence>
<sequence>MYPQNGSTLCPINDTPPSFPPEVLPISERIEIIREWTEHVNTKIEEGIWAPAKDYLILCSAAIENGEAKLCDLCLKNLSCKNMPQIALANSLVLGEVPPELKDLSFVEKLVIAKYRHFISVIRVAKSGQRKLAGNAIVFAQPVPKFYDILPPPRDDLDDCLSVLFTGTIRLSQWFSDRRNLVLVTYRQRTYPFMQRLQKGGTDDGECSFAVSGLTGEELNNMTEQEKKLFALKALNASDPCVAYGRSAEPESIFNNPNLYPGMFPWLFPYGTGGYKNSLMQKQLGRRAHTRWLLLYHDRRFATDQYFPFIIFNHDQISAAVRGGYVVTEKRMFDDVVERILDLDPVVVDTLIKKGQQTGYIIAETEEEKKCCRILPLIEYASAGVDASITQRKYQRNEIKAVSYEKGLPLFFITFSPVDFKNPICLHYCGRDFSIAPLGPASEPSGDCLRAIASNPVACARFFDEMVRMFIDIVLRDGRNKDGLFGRTSGYYGTVESRRIALLLHLHMLLWIENSDSPQEIRDQGPLRKKGQRKGI</sequence>
<dbReference type="InterPro" id="IPR046700">
    <property type="entry name" value="DUF6570"/>
</dbReference>
<evidence type="ECO:0000313" key="4">
    <source>
        <dbReference type="Proteomes" id="UP001212997"/>
    </source>
</evidence>
<evidence type="ECO:0000313" key="3">
    <source>
        <dbReference type="EMBL" id="KAJ3473050.1"/>
    </source>
</evidence>
<dbReference type="Pfam" id="PF20209">
    <property type="entry name" value="DUF6570"/>
    <property type="match status" value="1"/>
</dbReference>
<feature type="domain" description="DUF6570" evidence="2">
    <location>
        <begin position="81"/>
        <end position="175"/>
    </location>
</feature>
<organism evidence="3 4">
    <name type="scientific">Meripilus lineatus</name>
    <dbReference type="NCBI Taxonomy" id="2056292"/>
    <lineage>
        <taxon>Eukaryota</taxon>
        <taxon>Fungi</taxon>
        <taxon>Dikarya</taxon>
        <taxon>Basidiomycota</taxon>
        <taxon>Agaricomycotina</taxon>
        <taxon>Agaricomycetes</taxon>
        <taxon>Polyporales</taxon>
        <taxon>Meripilaceae</taxon>
        <taxon>Meripilus</taxon>
    </lineage>
</organism>
<dbReference type="AlphaFoldDB" id="A0AAD5YBR0"/>